<comment type="pathway">
    <text evidence="3 11">Porphyrin-containing compound metabolism; protoheme biosynthesis.</text>
</comment>
<comment type="subcellular location">
    <subcellularLocation>
        <location evidence="11">Cytoplasm</location>
    </subcellularLocation>
</comment>
<dbReference type="AlphaFoldDB" id="A0A559JDF5"/>
<evidence type="ECO:0000256" key="4">
    <source>
        <dbReference type="ARBA" id="ARBA00008310"/>
    </source>
</evidence>
<dbReference type="NCBIfam" id="TIGR00562">
    <property type="entry name" value="proto_IX_ox"/>
    <property type="match status" value="1"/>
</dbReference>
<dbReference type="InterPro" id="IPR036188">
    <property type="entry name" value="FAD/NAD-bd_sf"/>
</dbReference>
<name>A0A559JDF5_9BACL</name>
<dbReference type="Gene3D" id="3.90.660.20">
    <property type="entry name" value="Protoporphyrinogen oxidase, mitochondrial, domain 2"/>
    <property type="match status" value="1"/>
</dbReference>
<organism evidence="13 14">
    <name type="scientific">Paenibacillus cremeus</name>
    <dbReference type="NCBI Taxonomy" id="2163881"/>
    <lineage>
        <taxon>Bacteria</taxon>
        <taxon>Bacillati</taxon>
        <taxon>Bacillota</taxon>
        <taxon>Bacilli</taxon>
        <taxon>Bacillales</taxon>
        <taxon>Paenibacillaceae</taxon>
        <taxon>Paenibacillus</taxon>
    </lineage>
</organism>
<feature type="domain" description="Amine oxidase" evidence="12">
    <location>
        <begin position="29"/>
        <end position="456"/>
    </location>
</feature>
<evidence type="ECO:0000256" key="6">
    <source>
        <dbReference type="ARBA" id="ARBA00019046"/>
    </source>
</evidence>
<dbReference type="EC" id="1.3.3.15" evidence="5 11"/>
<comment type="function">
    <text evidence="11">Involved in coproporphyrin-dependent heme b biosynthesis. Catalyzes the oxidation of coproporphyrinogen III to coproporphyrin III.</text>
</comment>
<dbReference type="Proteomes" id="UP000317036">
    <property type="component" value="Unassembled WGS sequence"/>
</dbReference>
<evidence type="ECO:0000313" key="13">
    <source>
        <dbReference type="EMBL" id="TVX97908.1"/>
    </source>
</evidence>
<dbReference type="Gene3D" id="3.50.50.60">
    <property type="entry name" value="FAD/NAD(P)-binding domain"/>
    <property type="match status" value="1"/>
</dbReference>
<comment type="cofactor">
    <cofactor evidence="2 11">
        <name>FAD</name>
        <dbReference type="ChEBI" id="CHEBI:57692"/>
    </cofactor>
</comment>
<evidence type="ECO:0000256" key="10">
    <source>
        <dbReference type="ARBA" id="ARBA00023133"/>
    </source>
</evidence>
<evidence type="ECO:0000256" key="11">
    <source>
        <dbReference type="RuleBase" id="RU364052"/>
    </source>
</evidence>
<dbReference type="PANTHER" id="PTHR42923:SF3">
    <property type="entry name" value="PROTOPORPHYRINOGEN OXIDASE"/>
    <property type="match status" value="1"/>
</dbReference>
<dbReference type="GO" id="GO:0006783">
    <property type="term" value="P:heme biosynthetic process"/>
    <property type="evidence" value="ECO:0007669"/>
    <property type="project" value="UniProtKB-UniRule"/>
</dbReference>
<evidence type="ECO:0000256" key="5">
    <source>
        <dbReference type="ARBA" id="ARBA00012402"/>
    </source>
</evidence>
<dbReference type="SUPFAM" id="SSF54373">
    <property type="entry name" value="FAD-linked reductases, C-terminal domain"/>
    <property type="match status" value="1"/>
</dbReference>
<dbReference type="InterPro" id="IPR002937">
    <property type="entry name" value="Amino_oxidase"/>
</dbReference>
<keyword evidence="9 11" id="KW-0560">Oxidoreductase</keyword>
<keyword evidence="14" id="KW-1185">Reference proteome</keyword>
<dbReference type="GO" id="GO:0004729">
    <property type="term" value="F:oxygen-dependent protoporphyrinogen oxidase activity"/>
    <property type="evidence" value="ECO:0007669"/>
    <property type="project" value="UniProtKB-UniRule"/>
</dbReference>
<comment type="catalytic activity">
    <reaction evidence="1">
        <text>coproporphyrinogen III + 3 O2 = coproporphyrin III + 3 H2O2</text>
        <dbReference type="Rhea" id="RHEA:43436"/>
        <dbReference type="ChEBI" id="CHEBI:15379"/>
        <dbReference type="ChEBI" id="CHEBI:16240"/>
        <dbReference type="ChEBI" id="CHEBI:57309"/>
        <dbReference type="ChEBI" id="CHEBI:131725"/>
        <dbReference type="EC" id="1.3.3.15"/>
    </reaction>
    <physiologicalReaction direction="left-to-right" evidence="1">
        <dbReference type="Rhea" id="RHEA:43437"/>
    </physiologicalReaction>
</comment>
<evidence type="ECO:0000256" key="3">
    <source>
        <dbReference type="ARBA" id="ARBA00004744"/>
    </source>
</evidence>
<dbReference type="GO" id="GO:0005737">
    <property type="term" value="C:cytoplasm"/>
    <property type="evidence" value="ECO:0007669"/>
    <property type="project" value="UniProtKB-SubCell"/>
</dbReference>
<evidence type="ECO:0000256" key="7">
    <source>
        <dbReference type="ARBA" id="ARBA00022630"/>
    </source>
</evidence>
<dbReference type="PANTHER" id="PTHR42923">
    <property type="entry name" value="PROTOPORPHYRINOGEN OXIDASE"/>
    <property type="match status" value="1"/>
</dbReference>
<gene>
    <name evidence="13" type="primary">hemG</name>
    <name evidence="13" type="ORF">FPZ49_34725</name>
</gene>
<evidence type="ECO:0000256" key="8">
    <source>
        <dbReference type="ARBA" id="ARBA00022827"/>
    </source>
</evidence>
<keyword evidence="8 11" id="KW-0274">FAD</keyword>
<evidence type="ECO:0000256" key="9">
    <source>
        <dbReference type="ARBA" id="ARBA00023002"/>
    </source>
</evidence>
<comment type="caution">
    <text evidence="13">The sequence shown here is derived from an EMBL/GenBank/DDBJ whole genome shotgun (WGS) entry which is preliminary data.</text>
</comment>
<evidence type="ECO:0000256" key="2">
    <source>
        <dbReference type="ARBA" id="ARBA00001974"/>
    </source>
</evidence>
<dbReference type="OrthoDB" id="9805195at2"/>
<accession>A0A559JDF5</accession>
<dbReference type="Gene3D" id="1.10.3110.10">
    <property type="entry name" value="protoporphyrinogen ix oxidase, domain 3"/>
    <property type="match status" value="1"/>
</dbReference>
<dbReference type="EMBL" id="VNJI01000097">
    <property type="protein sequence ID" value="TVX97908.1"/>
    <property type="molecule type" value="Genomic_DNA"/>
</dbReference>
<proteinExistence type="inferred from homology"/>
<dbReference type="Pfam" id="PF01593">
    <property type="entry name" value="Amino_oxidase"/>
    <property type="match status" value="1"/>
</dbReference>
<evidence type="ECO:0000259" key="12">
    <source>
        <dbReference type="Pfam" id="PF01593"/>
    </source>
</evidence>
<keyword evidence="7 11" id="KW-0285">Flavoprotein</keyword>
<keyword evidence="11" id="KW-0963">Cytoplasm</keyword>
<dbReference type="InterPro" id="IPR050464">
    <property type="entry name" value="Zeta_carotene_desat/Oxidored"/>
</dbReference>
<dbReference type="SUPFAM" id="SSF51905">
    <property type="entry name" value="FAD/NAD(P)-binding domain"/>
    <property type="match status" value="1"/>
</dbReference>
<dbReference type="InterPro" id="IPR004572">
    <property type="entry name" value="Protoporphyrinogen_oxidase"/>
</dbReference>
<dbReference type="RefSeq" id="WP_144855220.1">
    <property type="nucleotide sequence ID" value="NZ_VNJI01000097.1"/>
</dbReference>
<reference evidence="13 14" key="1">
    <citation type="submission" date="2019-07" db="EMBL/GenBank/DDBJ databases">
        <authorList>
            <person name="Kim J."/>
        </authorList>
    </citation>
    <scope>NUCLEOTIDE SEQUENCE [LARGE SCALE GENOMIC DNA]</scope>
    <source>
        <strain evidence="13 14">JC52</strain>
    </source>
</reference>
<evidence type="ECO:0000313" key="14">
    <source>
        <dbReference type="Proteomes" id="UP000317036"/>
    </source>
</evidence>
<dbReference type="UniPathway" id="UPA00252"/>
<comment type="similarity">
    <text evidence="4 11">Belongs to the protoporphyrinogen/coproporphyrinogen oxidase family. Coproporphyrinogen III oxidase subfamily.</text>
</comment>
<protein>
    <recommendedName>
        <fullName evidence="6 11">Coproporphyrinogen III oxidase</fullName>
        <ecNumber evidence="5 11">1.3.3.15</ecNumber>
    </recommendedName>
</protein>
<evidence type="ECO:0000256" key="1">
    <source>
        <dbReference type="ARBA" id="ARBA00001755"/>
    </source>
</evidence>
<sequence length="481" mass="52291">MKTIIVIGGGITGLSAMHEFRKWRKATGAAVRLLLIEASAQLGGKIQTVRHKQFVMETGADSIVARKIDDMNVIEELGLKGDVVYNATGRSFIYAGGHLKPIPDDAVFGIPASIESLAKSTLVSAEGKVAALKDLYTKNETFTKDDSVGAFLEYFLGSELVEKQIAPVLSGVYSGNLSELTIASTLPYLIDYKEQYGSIIKGLEANKQKFRIGEKKFFSLKNGLGSLIDAFQAGLTKELLINTKVCRIDKDNGRYFVHLDDQDIIEADYIVLSIPHTAAEPILADPSLTEQFSGLKSSSLISVYVGFDVPDSVLPADGTGFITATTDELFCNACTWTSRKWEHTSKSGNLLVRLFYKSSHPSYALIKDLDHDGLLKVALSDIEKGLGITAKPVVNEITDWTGQMPIYSITHPQSVHALERIMADVFPGIILAGCSYYGAGISDCMKNGADSARKIIDLLKEGYPPISKGHQIIVDQANGTR</sequence>
<keyword evidence="10 11" id="KW-0350">Heme biosynthesis</keyword>